<sequence length="323" mass="37790">MSKGRPRKNKGPCIIRGCENTSETFRKLTEESLKKVNKSPKADLIINTLKVGDELCQKHYNDLVVFDRAQKSNKKKRNNDLSYNPNTSKRSKILKYQQVEVQESNQITRQIKPYNLLKKSAQRKHNKKAALLFQNSINKAIPEAFHSTDSVIFHEMTLSINNNRYRFFYTNQQFSNDLSLKMIVCAMDRERMSRDAYRELSAICKDLPWEWAVASMKQQITSEMNEHIKIIPFNFQLAEKENQIEMGVYRSIKDILKYMIPVWLNKKKLSLDSPIIHIRISGDGQKVGHKASHVMFTFTILNDLENIYKPENHYLLLLYPGKE</sequence>
<feature type="non-terminal residue" evidence="1">
    <location>
        <position position="323"/>
    </location>
</feature>
<evidence type="ECO:0000313" key="1">
    <source>
        <dbReference type="EMBL" id="CAG8851386.1"/>
    </source>
</evidence>
<proteinExistence type="predicted"/>
<name>A0ABN7XBW6_GIGMA</name>
<organism evidence="1 2">
    <name type="scientific">Gigaspora margarita</name>
    <dbReference type="NCBI Taxonomy" id="4874"/>
    <lineage>
        <taxon>Eukaryota</taxon>
        <taxon>Fungi</taxon>
        <taxon>Fungi incertae sedis</taxon>
        <taxon>Mucoromycota</taxon>
        <taxon>Glomeromycotina</taxon>
        <taxon>Glomeromycetes</taxon>
        <taxon>Diversisporales</taxon>
        <taxon>Gigasporaceae</taxon>
        <taxon>Gigaspora</taxon>
    </lineage>
</organism>
<protein>
    <submittedName>
        <fullName evidence="1">8118_t:CDS:1</fullName>
    </submittedName>
</protein>
<dbReference type="Proteomes" id="UP000789901">
    <property type="component" value="Unassembled WGS sequence"/>
</dbReference>
<gene>
    <name evidence="1" type="ORF">GMARGA_LOCUS40714</name>
</gene>
<accession>A0ABN7XBW6</accession>
<keyword evidence="2" id="KW-1185">Reference proteome</keyword>
<dbReference type="EMBL" id="CAJVQB010105793">
    <property type="protein sequence ID" value="CAG8851386.1"/>
    <property type="molecule type" value="Genomic_DNA"/>
</dbReference>
<reference evidence="1 2" key="1">
    <citation type="submission" date="2021-06" db="EMBL/GenBank/DDBJ databases">
        <authorList>
            <person name="Kallberg Y."/>
            <person name="Tangrot J."/>
            <person name="Rosling A."/>
        </authorList>
    </citation>
    <scope>NUCLEOTIDE SEQUENCE [LARGE SCALE GENOMIC DNA]</scope>
    <source>
        <strain evidence="1 2">120-4 pot B 10/14</strain>
    </source>
</reference>
<comment type="caution">
    <text evidence="1">The sequence shown here is derived from an EMBL/GenBank/DDBJ whole genome shotgun (WGS) entry which is preliminary data.</text>
</comment>
<evidence type="ECO:0000313" key="2">
    <source>
        <dbReference type="Proteomes" id="UP000789901"/>
    </source>
</evidence>